<gene>
    <name evidence="2" type="ORF">TWF694_007264</name>
</gene>
<organism evidence="2 3">
    <name type="scientific">Orbilia ellipsospora</name>
    <dbReference type="NCBI Taxonomy" id="2528407"/>
    <lineage>
        <taxon>Eukaryota</taxon>
        <taxon>Fungi</taxon>
        <taxon>Dikarya</taxon>
        <taxon>Ascomycota</taxon>
        <taxon>Pezizomycotina</taxon>
        <taxon>Orbiliomycetes</taxon>
        <taxon>Orbiliales</taxon>
        <taxon>Orbiliaceae</taxon>
        <taxon>Orbilia</taxon>
    </lineage>
</organism>
<reference evidence="2 3" key="1">
    <citation type="submission" date="2019-10" db="EMBL/GenBank/DDBJ databases">
        <authorList>
            <person name="Palmer J.M."/>
        </authorList>
    </citation>
    <scope>NUCLEOTIDE SEQUENCE [LARGE SCALE GENOMIC DNA]</scope>
    <source>
        <strain evidence="2 3">TWF694</strain>
    </source>
</reference>
<protein>
    <submittedName>
        <fullName evidence="2">Uncharacterized protein</fullName>
    </submittedName>
</protein>
<accession>A0AAV9XJW3</accession>
<dbReference type="Proteomes" id="UP001365542">
    <property type="component" value="Unassembled WGS sequence"/>
</dbReference>
<evidence type="ECO:0000256" key="1">
    <source>
        <dbReference type="SAM" id="MobiDB-lite"/>
    </source>
</evidence>
<sequence>MTDMGFITRFPCCKCGALRKVALSTESRDACCNAQPLSVHSGLKMLVMPGSWTCRRRSDFSSPNKSSNSEEKTVSTPHYISRDSYSQPLIYNQNIQARPEKLRKEPS</sequence>
<dbReference type="AlphaFoldDB" id="A0AAV9XJW3"/>
<feature type="compositionally biased region" description="Basic and acidic residues" evidence="1">
    <location>
        <begin position="98"/>
        <end position="107"/>
    </location>
</feature>
<name>A0AAV9XJW3_9PEZI</name>
<keyword evidence="3" id="KW-1185">Reference proteome</keyword>
<feature type="region of interest" description="Disordered" evidence="1">
    <location>
        <begin position="57"/>
        <end position="107"/>
    </location>
</feature>
<proteinExistence type="predicted"/>
<feature type="compositionally biased region" description="Polar residues" evidence="1">
    <location>
        <begin position="74"/>
        <end position="96"/>
    </location>
</feature>
<comment type="caution">
    <text evidence="2">The sequence shown here is derived from an EMBL/GenBank/DDBJ whole genome shotgun (WGS) entry which is preliminary data.</text>
</comment>
<evidence type="ECO:0000313" key="3">
    <source>
        <dbReference type="Proteomes" id="UP001365542"/>
    </source>
</evidence>
<dbReference type="EMBL" id="JAVHJO010000003">
    <property type="protein sequence ID" value="KAK6541454.1"/>
    <property type="molecule type" value="Genomic_DNA"/>
</dbReference>
<evidence type="ECO:0000313" key="2">
    <source>
        <dbReference type="EMBL" id="KAK6541454.1"/>
    </source>
</evidence>